<dbReference type="RefSeq" id="WP_171379891.1">
    <property type="nucleotide sequence ID" value="NZ_PKQI01000002.1"/>
</dbReference>
<reference evidence="1 2" key="1">
    <citation type="submission" date="2018-11" db="EMBL/GenBank/DDBJ databases">
        <title>Genome sequencing and analysis.</title>
        <authorList>
            <person name="Huang Y.-T."/>
        </authorList>
    </citation>
    <scope>NUCLEOTIDE SEQUENCE [LARGE SCALE GENOMIC DNA]</scope>
    <source>
        <strain evidence="1 2">SHIN</strain>
    </source>
</reference>
<protein>
    <submittedName>
        <fullName evidence="1">Uncharacterized protein</fullName>
    </submittedName>
</protein>
<organism evidence="1 2">
    <name type="scientific">Brucella pseudogrignonensis</name>
    <dbReference type="NCBI Taxonomy" id="419475"/>
    <lineage>
        <taxon>Bacteria</taxon>
        <taxon>Pseudomonadati</taxon>
        <taxon>Pseudomonadota</taxon>
        <taxon>Alphaproteobacteria</taxon>
        <taxon>Hyphomicrobiales</taxon>
        <taxon>Brucellaceae</taxon>
        <taxon>Brucella/Ochrobactrum group</taxon>
        <taxon>Brucella</taxon>
    </lineage>
</organism>
<dbReference type="AlphaFoldDB" id="A0A7Y3T404"/>
<name>A0A7Y3T404_9HYPH</name>
<evidence type="ECO:0000313" key="1">
    <source>
        <dbReference type="EMBL" id="NNV20574.1"/>
    </source>
</evidence>
<sequence length="73" mass="8023">MADVKSGGPAYPLACPVEFQFVSEGMTLRDKVALEVFVRLATDQELATFYDQDATHAFEAADAFLAAREVQHD</sequence>
<comment type="caution">
    <text evidence="1">The sequence shown here is derived from an EMBL/GenBank/DDBJ whole genome shotgun (WGS) entry which is preliminary data.</text>
</comment>
<proteinExistence type="predicted"/>
<dbReference type="EMBL" id="PKQI01000002">
    <property type="protein sequence ID" value="NNV20574.1"/>
    <property type="molecule type" value="Genomic_DNA"/>
</dbReference>
<evidence type="ECO:0000313" key="2">
    <source>
        <dbReference type="Proteomes" id="UP000526233"/>
    </source>
</evidence>
<gene>
    <name evidence="1" type="ORF">EHE22_09070</name>
</gene>
<accession>A0A7Y3T404</accession>
<dbReference type="Proteomes" id="UP000526233">
    <property type="component" value="Unassembled WGS sequence"/>
</dbReference>